<sequence>WLLEIAFDDKGTKKVAAKFAKMTKI</sequence>
<dbReference type="EMBL" id="AJWZ01007067">
    <property type="protein sequence ID" value="EKC57959.1"/>
    <property type="molecule type" value="Genomic_DNA"/>
</dbReference>
<gene>
    <name evidence="1" type="ORF">OBE_10257</name>
</gene>
<name>K1SRB6_9ZZZZ</name>
<comment type="caution">
    <text evidence="1">The sequence shown here is derived from an EMBL/GenBank/DDBJ whole genome shotgun (WGS) entry which is preliminary data.</text>
</comment>
<dbReference type="AlphaFoldDB" id="K1SRB6"/>
<protein>
    <submittedName>
        <fullName evidence="1">Uncharacterized protein</fullName>
    </submittedName>
</protein>
<evidence type="ECO:0000313" key="1">
    <source>
        <dbReference type="EMBL" id="EKC57959.1"/>
    </source>
</evidence>
<feature type="non-terminal residue" evidence="1">
    <location>
        <position position="1"/>
    </location>
</feature>
<reference evidence="1" key="1">
    <citation type="journal article" date="2013" name="Environ. Microbiol.">
        <title>Microbiota from the distal guts of lean and obese adolescents exhibit partial functional redundancy besides clear differences in community structure.</title>
        <authorList>
            <person name="Ferrer M."/>
            <person name="Ruiz A."/>
            <person name="Lanza F."/>
            <person name="Haange S.B."/>
            <person name="Oberbach A."/>
            <person name="Till H."/>
            <person name="Bargiela R."/>
            <person name="Campoy C."/>
            <person name="Segura M.T."/>
            <person name="Richter M."/>
            <person name="von Bergen M."/>
            <person name="Seifert J."/>
            <person name="Suarez A."/>
        </authorList>
    </citation>
    <scope>NUCLEOTIDE SEQUENCE</scope>
</reference>
<accession>K1SRB6</accession>
<organism evidence="1">
    <name type="scientific">human gut metagenome</name>
    <dbReference type="NCBI Taxonomy" id="408170"/>
    <lineage>
        <taxon>unclassified sequences</taxon>
        <taxon>metagenomes</taxon>
        <taxon>organismal metagenomes</taxon>
    </lineage>
</organism>
<proteinExistence type="predicted"/>